<accession>A0AAF0F6C2</accession>
<protein>
    <submittedName>
        <fullName evidence="2">Uncharacterized protein</fullName>
    </submittedName>
</protein>
<dbReference type="Proteomes" id="UP001217754">
    <property type="component" value="Chromosome 7"/>
</dbReference>
<evidence type="ECO:0000313" key="3">
    <source>
        <dbReference type="Proteomes" id="UP001217754"/>
    </source>
</evidence>
<dbReference type="EMBL" id="CP119964">
    <property type="protein sequence ID" value="WFD40729.1"/>
    <property type="molecule type" value="Genomic_DNA"/>
</dbReference>
<proteinExistence type="predicted"/>
<feature type="compositionally biased region" description="Acidic residues" evidence="1">
    <location>
        <begin position="93"/>
        <end position="110"/>
    </location>
</feature>
<gene>
    <name evidence="2" type="ORF">MJAP1_003718</name>
</gene>
<dbReference type="RefSeq" id="XP_060123626.1">
    <property type="nucleotide sequence ID" value="XM_060267643.1"/>
</dbReference>
<dbReference type="GeneID" id="85227369"/>
<dbReference type="AlphaFoldDB" id="A0AAF0F6C2"/>
<name>A0AAF0F6C2_9BASI</name>
<evidence type="ECO:0000313" key="2">
    <source>
        <dbReference type="EMBL" id="WFD40729.1"/>
    </source>
</evidence>
<feature type="compositionally biased region" description="Basic and acidic residues" evidence="1">
    <location>
        <begin position="111"/>
        <end position="120"/>
    </location>
</feature>
<reference evidence="2" key="1">
    <citation type="submission" date="2023-03" db="EMBL/GenBank/DDBJ databases">
        <title>Mating type loci evolution in Malassezia.</title>
        <authorList>
            <person name="Coelho M.A."/>
        </authorList>
    </citation>
    <scope>NUCLEOTIDE SEQUENCE</scope>
    <source>
        <strain evidence="2">CBS 9431</strain>
    </source>
</reference>
<evidence type="ECO:0000256" key="1">
    <source>
        <dbReference type="SAM" id="MobiDB-lite"/>
    </source>
</evidence>
<feature type="compositionally biased region" description="Acidic residues" evidence="1">
    <location>
        <begin position="121"/>
        <end position="134"/>
    </location>
</feature>
<sequence length="150" mass="17642">MDDPFITIKFDVSCFKKPTKEDIDQLSKVVPISDELKTELGNVFWPTPEYIKSLPPRDEYLDLCWIDKMLECRGSDKDIFGALDYRVEIRPWDEDEDEDEDDGSDDDDVDHDVKSTKRAVDDDDEYDEEDEEDERPNYVFIYDPPKRSDG</sequence>
<organism evidence="2 3">
    <name type="scientific">Malassezia japonica</name>
    <dbReference type="NCBI Taxonomy" id="223818"/>
    <lineage>
        <taxon>Eukaryota</taxon>
        <taxon>Fungi</taxon>
        <taxon>Dikarya</taxon>
        <taxon>Basidiomycota</taxon>
        <taxon>Ustilaginomycotina</taxon>
        <taxon>Malasseziomycetes</taxon>
        <taxon>Malasseziales</taxon>
        <taxon>Malasseziaceae</taxon>
        <taxon>Malassezia</taxon>
    </lineage>
</organism>
<keyword evidence="3" id="KW-1185">Reference proteome</keyword>
<feature type="region of interest" description="Disordered" evidence="1">
    <location>
        <begin position="90"/>
        <end position="150"/>
    </location>
</feature>